<dbReference type="PANTHER" id="PTHR20905:SF30">
    <property type="entry name" value="N-ACETYLTRANSFERASE DOMAIN-CONTAINING PROTEIN"/>
    <property type="match status" value="1"/>
</dbReference>
<comment type="catalytic activity">
    <reaction evidence="6">
        <text>serotonin + octadecanoyl-CoA = N-octadecanoyl-serotonin + CoA + H(+)</text>
        <dbReference type="Rhea" id="RHEA:51400"/>
        <dbReference type="ChEBI" id="CHEBI:15378"/>
        <dbReference type="ChEBI" id="CHEBI:57287"/>
        <dbReference type="ChEBI" id="CHEBI:57394"/>
        <dbReference type="ChEBI" id="CHEBI:134065"/>
        <dbReference type="ChEBI" id="CHEBI:350546"/>
    </reaction>
    <physiologicalReaction direction="left-to-right" evidence="6">
        <dbReference type="Rhea" id="RHEA:51401"/>
    </physiologicalReaction>
</comment>
<evidence type="ECO:0000256" key="5">
    <source>
        <dbReference type="ARBA" id="ARBA00050189"/>
    </source>
</evidence>
<evidence type="ECO:0000256" key="7">
    <source>
        <dbReference type="ARBA" id="ARBA00051284"/>
    </source>
</evidence>
<dbReference type="SUPFAM" id="SSF55729">
    <property type="entry name" value="Acyl-CoA N-acyltransferases (Nat)"/>
    <property type="match status" value="1"/>
</dbReference>
<comment type="caution">
    <text evidence="13">The sequence shown here is derived from an EMBL/GenBank/DDBJ whole genome shotgun (WGS) entry which is preliminary data.</text>
</comment>
<comment type="catalytic activity">
    <reaction evidence="5">
        <text>dopamine + (9Z)-octadecenoyl-CoA = N-(9Z-octadecanoyl)-dopamine + CoA + H(+)</text>
        <dbReference type="Rhea" id="RHEA:51380"/>
        <dbReference type="ChEBI" id="CHEBI:15378"/>
        <dbReference type="ChEBI" id="CHEBI:31883"/>
        <dbReference type="ChEBI" id="CHEBI:57287"/>
        <dbReference type="ChEBI" id="CHEBI:57387"/>
        <dbReference type="ChEBI" id="CHEBI:59905"/>
    </reaction>
    <physiologicalReaction direction="left-to-right" evidence="5">
        <dbReference type="Rhea" id="RHEA:51381"/>
    </physiologicalReaction>
</comment>
<evidence type="ECO:0000313" key="13">
    <source>
        <dbReference type="EMBL" id="CAJ0608988.1"/>
    </source>
</evidence>
<comment type="catalytic activity">
    <reaction evidence="10">
        <text>serotonin + hexadecanoyl-CoA = N-hexadecanoyl-serotonin + CoA + H(+)</text>
        <dbReference type="Rhea" id="RHEA:51384"/>
        <dbReference type="ChEBI" id="CHEBI:15378"/>
        <dbReference type="ChEBI" id="CHEBI:57287"/>
        <dbReference type="ChEBI" id="CHEBI:57379"/>
        <dbReference type="ChEBI" id="CHEBI:134059"/>
        <dbReference type="ChEBI" id="CHEBI:350546"/>
    </reaction>
    <physiologicalReaction direction="left-to-right" evidence="10">
        <dbReference type="Rhea" id="RHEA:51385"/>
    </physiologicalReaction>
</comment>
<name>A0AA36MGN1_CYLNA</name>
<dbReference type="AlphaFoldDB" id="A0AA36MGN1"/>
<sequence length="221" mass="24694">MCGDISIATAQPSDKKEILDFLVKYFLVDEPMNQAAGITASDFLPIASIIATRCLRTPFSTVARDSGTNEVVGVALNSIWNRGEEENEYYNTKTRTDERARAHDKIMNEIHSSFWKLAPNDISTVLHSEISSVSPHYRRRGIASNLYKKSLEDTESIKSFNVQGIVAEASSTANQRLLTKQGYETLREIIYGDYRGSNGEVLLQPKDGSESIALKFKRLPL</sequence>
<dbReference type="EC" id="2.3.1.87" evidence="4"/>
<evidence type="ECO:0000256" key="11">
    <source>
        <dbReference type="ARBA" id="ARBA00052335"/>
    </source>
</evidence>
<comment type="catalytic activity">
    <reaction evidence="7">
        <text>serotonin + (5Z,8Z,11Z,14Z)-eicosatetraenoyl-CoA = N-[(5Z,8Z,11Z,14Z)-eicosatetraenoyl]-serotonin + CoA + H(+)</text>
        <dbReference type="Rhea" id="RHEA:51396"/>
        <dbReference type="ChEBI" id="CHEBI:15378"/>
        <dbReference type="ChEBI" id="CHEBI:57287"/>
        <dbReference type="ChEBI" id="CHEBI:57368"/>
        <dbReference type="ChEBI" id="CHEBI:132255"/>
        <dbReference type="ChEBI" id="CHEBI:350546"/>
    </reaction>
    <physiologicalReaction direction="left-to-right" evidence="7">
        <dbReference type="Rhea" id="RHEA:51397"/>
    </physiologicalReaction>
</comment>
<dbReference type="Proteomes" id="UP001176961">
    <property type="component" value="Unassembled WGS sequence"/>
</dbReference>
<evidence type="ECO:0000256" key="8">
    <source>
        <dbReference type="ARBA" id="ARBA00051711"/>
    </source>
</evidence>
<keyword evidence="14" id="KW-1185">Reference proteome</keyword>
<comment type="catalytic activity">
    <reaction evidence="8">
        <text>dopamine + acetyl-CoA = N-acetyldopamine + CoA + H(+)</text>
        <dbReference type="Rhea" id="RHEA:51388"/>
        <dbReference type="ChEBI" id="CHEBI:15378"/>
        <dbReference type="ChEBI" id="CHEBI:57287"/>
        <dbReference type="ChEBI" id="CHEBI:57288"/>
        <dbReference type="ChEBI" id="CHEBI:59905"/>
        <dbReference type="ChEBI" id="CHEBI:125678"/>
    </reaction>
    <physiologicalReaction direction="left-to-right" evidence="8">
        <dbReference type="Rhea" id="RHEA:51389"/>
    </physiologicalReaction>
</comment>
<evidence type="ECO:0000256" key="10">
    <source>
        <dbReference type="ARBA" id="ARBA00052178"/>
    </source>
</evidence>
<organism evidence="13 14">
    <name type="scientific">Cylicocyclus nassatus</name>
    <name type="common">Nematode worm</name>
    <dbReference type="NCBI Taxonomy" id="53992"/>
    <lineage>
        <taxon>Eukaryota</taxon>
        <taxon>Metazoa</taxon>
        <taxon>Ecdysozoa</taxon>
        <taxon>Nematoda</taxon>
        <taxon>Chromadorea</taxon>
        <taxon>Rhabditida</taxon>
        <taxon>Rhabditina</taxon>
        <taxon>Rhabditomorpha</taxon>
        <taxon>Strongyloidea</taxon>
        <taxon>Strongylidae</taxon>
        <taxon>Cylicocyclus</taxon>
    </lineage>
</organism>
<evidence type="ECO:0000256" key="12">
    <source>
        <dbReference type="ARBA" id="ARBA00052491"/>
    </source>
</evidence>
<gene>
    <name evidence="13" type="ORF">CYNAS_LOCUS20971</name>
</gene>
<evidence type="ECO:0000256" key="1">
    <source>
        <dbReference type="ARBA" id="ARBA00022679"/>
    </source>
</evidence>
<evidence type="ECO:0000256" key="4">
    <source>
        <dbReference type="ARBA" id="ARBA00039114"/>
    </source>
</evidence>
<comment type="pathway">
    <text evidence="2">Aromatic compound metabolism; melatonin biosynthesis; melatonin from serotonin: step 1/2.</text>
</comment>
<dbReference type="Gene3D" id="3.40.630.30">
    <property type="match status" value="1"/>
</dbReference>
<keyword evidence="1" id="KW-0808">Transferase</keyword>
<evidence type="ECO:0000256" key="3">
    <source>
        <dbReference type="ARBA" id="ARBA00038182"/>
    </source>
</evidence>
<comment type="catalytic activity">
    <reaction evidence="12">
        <text>serotonin + acetyl-CoA = N-acetylserotonin + CoA + H(+)</text>
        <dbReference type="Rhea" id="RHEA:25217"/>
        <dbReference type="ChEBI" id="CHEBI:15378"/>
        <dbReference type="ChEBI" id="CHEBI:17697"/>
        <dbReference type="ChEBI" id="CHEBI:57287"/>
        <dbReference type="ChEBI" id="CHEBI:57288"/>
        <dbReference type="ChEBI" id="CHEBI:350546"/>
        <dbReference type="EC" id="2.3.1.87"/>
    </reaction>
    <physiologicalReaction direction="left-to-right" evidence="12">
        <dbReference type="Rhea" id="RHEA:25218"/>
    </physiologicalReaction>
</comment>
<evidence type="ECO:0000256" key="6">
    <source>
        <dbReference type="ARBA" id="ARBA00050849"/>
    </source>
</evidence>
<proteinExistence type="inferred from homology"/>
<accession>A0AA36MGN1</accession>
<dbReference type="FunFam" id="3.40.630.30:FF:000046">
    <property type="entry name" value="Dopamine N-acetyltransferase"/>
    <property type="match status" value="1"/>
</dbReference>
<reference evidence="13" key="1">
    <citation type="submission" date="2023-07" db="EMBL/GenBank/DDBJ databases">
        <authorList>
            <consortium name="CYATHOMIX"/>
        </authorList>
    </citation>
    <scope>NUCLEOTIDE SEQUENCE</scope>
    <source>
        <strain evidence="13">N/A</strain>
    </source>
</reference>
<protein>
    <recommendedName>
        <fullName evidence="4">aralkylamine N-acetyltransferase</fullName>
        <ecNumber evidence="4">2.3.1.87</ecNumber>
    </recommendedName>
</protein>
<evidence type="ECO:0000256" key="9">
    <source>
        <dbReference type="ARBA" id="ARBA00051823"/>
    </source>
</evidence>
<comment type="similarity">
    <text evidence="3">Belongs to the acetyltransferase family. AANAT subfamily.</text>
</comment>
<evidence type="ECO:0000313" key="14">
    <source>
        <dbReference type="Proteomes" id="UP001176961"/>
    </source>
</evidence>
<dbReference type="InterPro" id="IPR016181">
    <property type="entry name" value="Acyl_CoA_acyltransferase"/>
</dbReference>
<comment type="catalytic activity">
    <reaction evidence="11">
        <text>dopamine + hexadecanoyl-CoA = N-hexadecanoyl-dopamine + CoA + H(+)</text>
        <dbReference type="Rhea" id="RHEA:51376"/>
        <dbReference type="ChEBI" id="CHEBI:15378"/>
        <dbReference type="ChEBI" id="CHEBI:57287"/>
        <dbReference type="ChEBI" id="CHEBI:57379"/>
        <dbReference type="ChEBI" id="CHEBI:59905"/>
        <dbReference type="ChEBI" id="CHEBI:134058"/>
    </reaction>
    <physiologicalReaction direction="left-to-right" evidence="11">
        <dbReference type="Rhea" id="RHEA:51377"/>
    </physiologicalReaction>
</comment>
<dbReference type="PANTHER" id="PTHR20905">
    <property type="entry name" value="N-ACETYLTRANSFERASE-RELATED"/>
    <property type="match status" value="1"/>
</dbReference>
<dbReference type="EMBL" id="CATQJL010000326">
    <property type="protein sequence ID" value="CAJ0608988.1"/>
    <property type="molecule type" value="Genomic_DNA"/>
</dbReference>
<dbReference type="GO" id="GO:0004059">
    <property type="term" value="F:aralkylamine N-acetyltransferase activity"/>
    <property type="evidence" value="ECO:0007669"/>
    <property type="project" value="UniProtKB-EC"/>
</dbReference>
<evidence type="ECO:0000256" key="2">
    <source>
        <dbReference type="ARBA" id="ARBA00037926"/>
    </source>
</evidence>
<comment type="catalytic activity">
    <reaction evidence="9">
        <text>serotonin + (9Z)-octadecenoyl-CoA = N-(9Z-octadecenoyl)-serotonin + CoA + H(+)</text>
        <dbReference type="Rhea" id="RHEA:51392"/>
        <dbReference type="ChEBI" id="CHEBI:15378"/>
        <dbReference type="ChEBI" id="CHEBI:57287"/>
        <dbReference type="ChEBI" id="CHEBI:57387"/>
        <dbReference type="ChEBI" id="CHEBI:134064"/>
        <dbReference type="ChEBI" id="CHEBI:350546"/>
    </reaction>
    <physiologicalReaction direction="left-to-right" evidence="9">
        <dbReference type="Rhea" id="RHEA:51393"/>
    </physiologicalReaction>
</comment>